<evidence type="ECO:0000313" key="2">
    <source>
        <dbReference type="Proteomes" id="UP000199527"/>
    </source>
</evidence>
<organism evidence="1 2">
    <name type="scientific">Ferrimonas sediminum</name>
    <dbReference type="NCBI Taxonomy" id="718193"/>
    <lineage>
        <taxon>Bacteria</taxon>
        <taxon>Pseudomonadati</taxon>
        <taxon>Pseudomonadota</taxon>
        <taxon>Gammaproteobacteria</taxon>
        <taxon>Alteromonadales</taxon>
        <taxon>Ferrimonadaceae</taxon>
        <taxon>Ferrimonas</taxon>
    </lineage>
</organism>
<sequence>MSHFLPLYTRISLYSAWERMAAVQPQVVVDAIAIASAYLKEGAQVFIHGRDQQPSQLVARLTKGQDVTVNSVLPGPIRIEGVENYFDTLPATEGKPVAELTGNHFSDHESTSSRAMNGQALRVGGCIIRAP</sequence>
<dbReference type="AlphaFoldDB" id="A0A1G8QC40"/>
<protein>
    <submittedName>
        <fullName evidence="1">Uncharacterized protein</fullName>
    </submittedName>
</protein>
<gene>
    <name evidence="1" type="ORF">SAMN04488540_104248</name>
</gene>
<reference evidence="2" key="1">
    <citation type="submission" date="2016-10" db="EMBL/GenBank/DDBJ databases">
        <authorList>
            <person name="Varghese N."/>
            <person name="Submissions S."/>
        </authorList>
    </citation>
    <scope>NUCLEOTIDE SEQUENCE [LARGE SCALE GENOMIC DNA]</scope>
    <source>
        <strain evidence="2">DSM 23317</strain>
    </source>
</reference>
<proteinExistence type="predicted"/>
<name>A0A1G8QC40_9GAMM</name>
<dbReference type="Proteomes" id="UP000199527">
    <property type="component" value="Unassembled WGS sequence"/>
</dbReference>
<accession>A0A1G8QC40</accession>
<evidence type="ECO:0000313" key="1">
    <source>
        <dbReference type="EMBL" id="SDJ02168.1"/>
    </source>
</evidence>
<keyword evidence="2" id="KW-1185">Reference proteome</keyword>
<dbReference type="EMBL" id="FNEM01000004">
    <property type="protein sequence ID" value="SDJ02168.1"/>
    <property type="molecule type" value="Genomic_DNA"/>
</dbReference>